<dbReference type="OrthoDB" id="9801785at2"/>
<gene>
    <name evidence="3" type="ORF">HMPREF9304_04870</name>
</gene>
<dbReference type="Proteomes" id="UP000029723">
    <property type="component" value="Unassembled WGS sequence"/>
</dbReference>
<reference evidence="3 4" key="1">
    <citation type="submission" date="2014-07" db="EMBL/GenBank/DDBJ databases">
        <authorList>
            <person name="McCorrison J."/>
            <person name="Sanka R."/>
            <person name="Torralba M."/>
            <person name="Gillis M."/>
            <person name="Haft D.H."/>
            <person name="Methe B."/>
            <person name="Sutton G."/>
            <person name="Nelson K.E."/>
        </authorList>
    </citation>
    <scope>NUCLEOTIDE SEQUENCE [LARGE SCALE GENOMIC DNA]</scope>
    <source>
        <strain evidence="3 4">S9-PR14</strain>
    </source>
</reference>
<dbReference type="EMBL" id="JRPQ01000072">
    <property type="protein sequence ID" value="KGI22375.1"/>
    <property type="molecule type" value="Genomic_DNA"/>
</dbReference>
<evidence type="ECO:0000259" key="2">
    <source>
        <dbReference type="Pfam" id="PF01370"/>
    </source>
</evidence>
<dbReference type="InterPro" id="IPR001509">
    <property type="entry name" value="Epimerase_deHydtase"/>
</dbReference>
<dbReference type="SUPFAM" id="SSF51735">
    <property type="entry name" value="NAD(P)-binding Rossmann-fold domains"/>
    <property type="match status" value="1"/>
</dbReference>
<dbReference type="PRINTS" id="PR01713">
    <property type="entry name" value="NUCEPIMERASE"/>
</dbReference>
<dbReference type="InterPro" id="IPR036291">
    <property type="entry name" value="NAD(P)-bd_dom_sf"/>
</dbReference>
<dbReference type="RefSeq" id="WP_036926929.1">
    <property type="nucleotide sequence ID" value="NZ_JRPQ01000072.1"/>
</dbReference>
<dbReference type="PANTHER" id="PTHR43574">
    <property type="entry name" value="EPIMERASE-RELATED"/>
    <property type="match status" value="1"/>
</dbReference>
<evidence type="ECO:0000256" key="1">
    <source>
        <dbReference type="ARBA" id="ARBA00023027"/>
    </source>
</evidence>
<keyword evidence="1" id="KW-0520">NAD</keyword>
<accession>A0A098YRM5</accession>
<protein>
    <submittedName>
        <fullName evidence="3">Capsule biosynthesis protein CapI</fullName>
    </submittedName>
</protein>
<feature type="domain" description="NAD-dependent epimerase/dehydratase" evidence="2">
    <location>
        <begin position="3"/>
        <end position="269"/>
    </location>
</feature>
<dbReference type="AlphaFoldDB" id="A0A098YRM5"/>
<evidence type="ECO:0000313" key="4">
    <source>
        <dbReference type="Proteomes" id="UP000029723"/>
    </source>
</evidence>
<name>A0A098YRM5_9BACT</name>
<sequence length="345" mass="39368">MKILITGAAGFIGSKLMYELAQRGDFVVGVDCINDYYDVRMKYGRLQMCGFNEYDVSWHQNIVQSSKFDNCLFVRMDIADKEAMEQLFLRYHFDKVMNLAAQAGVRYSIQNPFAYLHSNLVGFLNVLECCRNHEVSHLVFASSSSVYGLNEHVPYHEDDKVDSPVSMYAASKKSNELMAHAYGKLYGFSVTGLRYFTVYGPWGRPDMSPMLFANAISKGEPIKVFNHGDMIRDFTYIDDIVNGTIRVIDSTLNAEDCPHHVPYKIYNIGCSHPVKLMDFIAEIEQALGKKAEKIYLPMQPGDVYQTNADTTRLQTELGYQPHFSLHEGIGKFVEWYQSDQNPLRD</sequence>
<organism evidence="3 4">
    <name type="scientific">Hoylesella timonensis S9-PR14</name>
    <dbReference type="NCBI Taxonomy" id="1401062"/>
    <lineage>
        <taxon>Bacteria</taxon>
        <taxon>Pseudomonadati</taxon>
        <taxon>Bacteroidota</taxon>
        <taxon>Bacteroidia</taxon>
        <taxon>Bacteroidales</taxon>
        <taxon>Prevotellaceae</taxon>
        <taxon>Hoylesella</taxon>
    </lineage>
</organism>
<proteinExistence type="predicted"/>
<dbReference type="Gene3D" id="3.40.50.720">
    <property type="entry name" value="NAD(P)-binding Rossmann-like Domain"/>
    <property type="match status" value="1"/>
</dbReference>
<evidence type="ECO:0000313" key="3">
    <source>
        <dbReference type="EMBL" id="KGI22375.1"/>
    </source>
</evidence>
<comment type="caution">
    <text evidence="3">The sequence shown here is derived from an EMBL/GenBank/DDBJ whole genome shotgun (WGS) entry which is preliminary data.</text>
</comment>
<dbReference type="Gene3D" id="3.90.25.10">
    <property type="entry name" value="UDP-galactose 4-epimerase, domain 1"/>
    <property type="match status" value="1"/>
</dbReference>
<dbReference type="Pfam" id="PF01370">
    <property type="entry name" value="Epimerase"/>
    <property type="match status" value="1"/>
</dbReference>